<reference evidence="4" key="1">
    <citation type="submission" date="2016-10" db="EMBL/GenBank/DDBJ databases">
        <authorList>
            <person name="Varghese N."/>
            <person name="Submissions S."/>
        </authorList>
    </citation>
    <scope>NUCLEOTIDE SEQUENCE [LARGE SCALE GENOMIC DNA]</scope>
    <source>
        <strain evidence="4">DSM 43163</strain>
    </source>
</reference>
<dbReference type="EMBL" id="FNVO01000006">
    <property type="protein sequence ID" value="SEG54549.1"/>
    <property type="molecule type" value="Genomic_DNA"/>
</dbReference>
<dbReference type="Proteomes" id="UP000236723">
    <property type="component" value="Unassembled WGS sequence"/>
</dbReference>
<dbReference type="InterPro" id="IPR045851">
    <property type="entry name" value="AMP-bd_C_sf"/>
</dbReference>
<dbReference type="Pfam" id="PF00501">
    <property type="entry name" value="AMP-binding"/>
    <property type="match status" value="1"/>
</dbReference>
<dbReference type="GO" id="GO:0016877">
    <property type="term" value="F:ligase activity, forming carbon-sulfur bonds"/>
    <property type="evidence" value="ECO:0007669"/>
    <property type="project" value="UniProtKB-ARBA"/>
</dbReference>
<dbReference type="InterPro" id="IPR042099">
    <property type="entry name" value="ANL_N_sf"/>
</dbReference>
<dbReference type="InterPro" id="IPR025110">
    <property type="entry name" value="AMP-bd_C"/>
</dbReference>
<keyword evidence="4" id="KW-1185">Reference proteome</keyword>
<dbReference type="Pfam" id="PF13193">
    <property type="entry name" value="AMP-binding_C"/>
    <property type="match status" value="1"/>
</dbReference>
<feature type="domain" description="AMP-binding enzyme C-terminal" evidence="2">
    <location>
        <begin position="192"/>
        <end position="267"/>
    </location>
</feature>
<dbReference type="InterPro" id="IPR050237">
    <property type="entry name" value="ATP-dep_AMP-bd_enzyme"/>
</dbReference>
<dbReference type="PANTHER" id="PTHR43767:SF7">
    <property type="entry name" value="MEDIUM_LONG-CHAIN-FATTY-ACID--COA LIGASE FADD8"/>
    <property type="match status" value="1"/>
</dbReference>
<dbReference type="SUPFAM" id="SSF56801">
    <property type="entry name" value="Acetyl-CoA synthetase-like"/>
    <property type="match status" value="1"/>
</dbReference>
<dbReference type="InterPro" id="IPR000873">
    <property type="entry name" value="AMP-dep_synth/lig_dom"/>
</dbReference>
<evidence type="ECO:0000259" key="2">
    <source>
        <dbReference type="Pfam" id="PF13193"/>
    </source>
</evidence>
<accession>A0A1H6B168</accession>
<evidence type="ECO:0000313" key="4">
    <source>
        <dbReference type="Proteomes" id="UP000236723"/>
    </source>
</evidence>
<dbReference type="Gene3D" id="3.30.300.30">
    <property type="match status" value="1"/>
</dbReference>
<sequence length="274" mass="29783">MLRSWDPEEMAATVARDRAQSAFLVPTHAHALRALGEDALRRHDLSSLDTLYFNAAPFPSPLKEWVLDAFPRVGVHELYGSTEAGIITNCRPADARRKAGSVGPPWHLTEIRVVGDDGEPVAPGERGELFSRSPFLMNGYLNDDEATRACTTPDGFVTSGDIVVRDEDGFVSIVDRKKDMIISGGVNVAPREVEEVVAAFPGVAEVAVVGAPSERWGEQVTAFVVALPGHRVAPDALDAHCRQRLSGPKLPRSFVFVEALPRNASGKVLKRELR</sequence>
<gene>
    <name evidence="3" type="ORF">SAMN04489712_106164</name>
</gene>
<name>A0A1H6B168_9ACTN</name>
<dbReference type="PANTHER" id="PTHR43767">
    <property type="entry name" value="LONG-CHAIN-FATTY-ACID--COA LIGASE"/>
    <property type="match status" value="1"/>
</dbReference>
<proteinExistence type="predicted"/>
<feature type="domain" description="AMP-dependent synthetase/ligase" evidence="1">
    <location>
        <begin position="5"/>
        <end position="141"/>
    </location>
</feature>
<evidence type="ECO:0000259" key="1">
    <source>
        <dbReference type="Pfam" id="PF00501"/>
    </source>
</evidence>
<evidence type="ECO:0000313" key="3">
    <source>
        <dbReference type="EMBL" id="SEG54549.1"/>
    </source>
</evidence>
<dbReference type="Gene3D" id="3.40.50.12780">
    <property type="entry name" value="N-terminal domain of ligase-like"/>
    <property type="match status" value="1"/>
</dbReference>
<dbReference type="AlphaFoldDB" id="A0A1H6B168"/>
<organism evidence="3 4">
    <name type="scientific">Thermomonospora echinospora</name>
    <dbReference type="NCBI Taxonomy" id="1992"/>
    <lineage>
        <taxon>Bacteria</taxon>
        <taxon>Bacillati</taxon>
        <taxon>Actinomycetota</taxon>
        <taxon>Actinomycetes</taxon>
        <taxon>Streptosporangiales</taxon>
        <taxon>Thermomonosporaceae</taxon>
        <taxon>Thermomonospora</taxon>
    </lineage>
</organism>
<protein>
    <submittedName>
        <fullName evidence="3">AMP-binding enzyme C-terminal domain-containing protein</fullName>
    </submittedName>
</protein>